<accession>A0ABP9N389</accession>
<evidence type="ECO:0000259" key="1">
    <source>
        <dbReference type="Pfam" id="PF00144"/>
    </source>
</evidence>
<dbReference type="PANTHER" id="PTHR43283">
    <property type="entry name" value="BETA-LACTAMASE-RELATED"/>
    <property type="match status" value="1"/>
</dbReference>
<organism evidence="2 3">
    <name type="scientific">Orbus sasakiae</name>
    <dbReference type="NCBI Taxonomy" id="1078475"/>
    <lineage>
        <taxon>Bacteria</taxon>
        <taxon>Pseudomonadati</taxon>
        <taxon>Pseudomonadota</taxon>
        <taxon>Gammaproteobacteria</taxon>
        <taxon>Orbales</taxon>
        <taxon>Orbaceae</taxon>
        <taxon>Orbus</taxon>
    </lineage>
</organism>
<evidence type="ECO:0000313" key="3">
    <source>
        <dbReference type="Proteomes" id="UP001500171"/>
    </source>
</evidence>
<dbReference type="SUPFAM" id="SSF56601">
    <property type="entry name" value="beta-lactamase/transpeptidase-like"/>
    <property type="match status" value="1"/>
</dbReference>
<dbReference type="InterPro" id="IPR050789">
    <property type="entry name" value="Diverse_Enzym_Activities"/>
</dbReference>
<dbReference type="Proteomes" id="UP001500171">
    <property type="component" value="Unassembled WGS sequence"/>
</dbReference>
<comment type="caution">
    <text evidence="2">The sequence shown here is derived from an EMBL/GenBank/DDBJ whole genome shotgun (WGS) entry which is preliminary data.</text>
</comment>
<proteinExistence type="predicted"/>
<gene>
    <name evidence="2" type="ORF">GCM10023211_06200</name>
</gene>
<dbReference type="PANTHER" id="PTHR43283:SF3">
    <property type="entry name" value="BETA-LACTAMASE FAMILY PROTEIN (AFU_ORTHOLOGUE AFUA_5G07500)"/>
    <property type="match status" value="1"/>
</dbReference>
<feature type="domain" description="Beta-lactamase-related" evidence="1">
    <location>
        <begin position="11"/>
        <end position="366"/>
    </location>
</feature>
<reference evidence="3" key="1">
    <citation type="journal article" date="2019" name="Int. J. Syst. Evol. Microbiol.">
        <title>The Global Catalogue of Microorganisms (GCM) 10K type strain sequencing project: providing services to taxonomists for standard genome sequencing and annotation.</title>
        <authorList>
            <consortium name="The Broad Institute Genomics Platform"/>
            <consortium name="The Broad Institute Genome Sequencing Center for Infectious Disease"/>
            <person name="Wu L."/>
            <person name="Ma J."/>
        </authorList>
    </citation>
    <scope>NUCLEOTIDE SEQUENCE [LARGE SCALE GENOMIC DNA]</scope>
    <source>
        <strain evidence="3">JCM 18050</strain>
    </source>
</reference>
<dbReference type="GO" id="GO:0016787">
    <property type="term" value="F:hydrolase activity"/>
    <property type="evidence" value="ECO:0007669"/>
    <property type="project" value="UniProtKB-KW"/>
</dbReference>
<keyword evidence="2" id="KW-0378">Hydrolase</keyword>
<dbReference type="Pfam" id="PF00144">
    <property type="entry name" value="Beta-lactamase"/>
    <property type="match status" value="1"/>
</dbReference>
<name>A0ABP9N389_9GAMM</name>
<evidence type="ECO:0000313" key="2">
    <source>
        <dbReference type="EMBL" id="GAA5106413.1"/>
    </source>
</evidence>
<dbReference type="RefSeq" id="WP_345488694.1">
    <property type="nucleotide sequence ID" value="NZ_BAABHY010000001.1"/>
</dbReference>
<dbReference type="EMBL" id="BAABHY010000001">
    <property type="protein sequence ID" value="GAA5106413.1"/>
    <property type="molecule type" value="Genomic_DNA"/>
</dbReference>
<protein>
    <submittedName>
        <fullName evidence="2">Serine hydrolase domain-containing protein</fullName>
    </submittedName>
</protein>
<sequence>MQPNTLSRRLNNVMQRAVDENKIVGSVVIVAKQGQIIYQQAKGYLNRENNIKMAENSIFLLSSVSKPIAIVAALLLIETGQLDLNAPITHYLSDFTPRLADGTPAMITLHQLLTHTAGLSYRFNEAYGQGPYNTLQVSDGFDHIAISLDENLRRLSLTPLLYKPGTSWTYSLSIDVLGAILMAVTRQDLDTLISSLITVPLAMHDTGFVVTDITRLTTHYYDAMPIPQPMQADYQMQLGDDWNHAIFDYSPKRIFNHNAYHSAGAGMVGSAPDFMRFLLAISSQVNALSSNKLINKMAKMHVSDEIQAQGPGWGFGYGGAVLNNPELAHSPQAKGTIQWGGVYGHNWFYDPAQDLAVVTLTNTAIEGMSGDYPLQIRNAVYGV</sequence>
<dbReference type="Gene3D" id="3.40.710.10">
    <property type="entry name" value="DD-peptidase/beta-lactamase superfamily"/>
    <property type="match status" value="1"/>
</dbReference>
<dbReference type="InterPro" id="IPR001466">
    <property type="entry name" value="Beta-lactam-related"/>
</dbReference>
<dbReference type="InterPro" id="IPR012338">
    <property type="entry name" value="Beta-lactam/transpept-like"/>
</dbReference>
<keyword evidence="3" id="KW-1185">Reference proteome</keyword>